<dbReference type="AlphaFoldDB" id="A0A8S9ZHK4"/>
<organism evidence="1 2">
    <name type="scientific">Meloidogyne graminicola</name>
    <dbReference type="NCBI Taxonomy" id="189291"/>
    <lineage>
        <taxon>Eukaryota</taxon>
        <taxon>Metazoa</taxon>
        <taxon>Ecdysozoa</taxon>
        <taxon>Nematoda</taxon>
        <taxon>Chromadorea</taxon>
        <taxon>Rhabditida</taxon>
        <taxon>Tylenchina</taxon>
        <taxon>Tylenchomorpha</taxon>
        <taxon>Tylenchoidea</taxon>
        <taxon>Meloidogynidae</taxon>
        <taxon>Meloidogyninae</taxon>
        <taxon>Meloidogyne</taxon>
    </lineage>
</organism>
<sequence>MAGKQDLFENMKFLQEYEIPHGNGHRFCTPCIEKGKCKEFVNGKKVVWNGVKIYIYSSNIMSNIELDFDFYGHHLTQTIYEVSSYKLIKAIGHGKQELFWIKNNYQISAIDHLYVDLLVWLDRFDPLRSEGRKIYLGLHGVEECSDEMNGNGINCLK</sequence>
<evidence type="ECO:0000313" key="2">
    <source>
        <dbReference type="Proteomes" id="UP000605970"/>
    </source>
</evidence>
<dbReference type="EMBL" id="JABEBT010000095">
    <property type="protein sequence ID" value="KAF7632748.1"/>
    <property type="molecule type" value="Genomic_DNA"/>
</dbReference>
<proteinExistence type="predicted"/>
<evidence type="ECO:0000313" key="1">
    <source>
        <dbReference type="EMBL" id="KAF7632748.1"/>
    </source>
</evidence>
<accession>A0A8S9ZHK4</accession>
<gene>
    <name evidence="1" type="ORF">Mgra_00007884</name>
</gene>
<reference evidence="1" key="1">
    <citation type="journal article" date="2020" name="Ecol. Evol.">
        <title>Genome structure and content of the rice root-knot nematode (Meloidogyne graminicola).</title>
        <authorList>
            <person name="Phan N.T."/>
            <person name="Danchin E.G.J."/>
            <person name="Klopp C."/>
            <person name="Perfus-Barbeoch L."/>
            <person name="Kozlowski D.K."/>
            <person name="Koutsovoulos G.D."/>
            <person name="Lopez-Roques C."/>
            <person name="Bouchez O."/>
            <person name="Zahm M."/>
            <person name="Besnard G."/>
            <person name="Bellafiore S."/>
        </authorList>
    </citation>
    <scope>NUCLEOTIDE SEQUENCE</scope>
    <source>
        <strain evidence="1">VN-18</strain>
    </source>
</reference>
<dbReference type="Proteomes" id="UP000605970">
    <property type="component" value="Unassembled WGS sequence"/>
</dbReference>
<name>A0A8S9ZHK4_9BILA</name>
<comment type="caution">
    <text evidence="1">The sequence shown here is derived from an EMBL/GenBank/DDBJ whole genome shotgun (WGS) entry which is preliminary data.</text>
</comment>
<keyword evidence="2" id="KW-1185">Reference proteome</keyword>
<protein>
    <submittedName>
        <fullName evidence="1">Uncharacterized protein</fullName>
    </submittedName>
</protein>